<evidence type="ECO:0000256" key="1">
    <source>
        <dbReference type="SAM" id="MobiDB-lite"/>
    </source>
</evidence>
<reference evidence="2 3" key="1">
    <citation type="journal article" date="2016" name="Mol. Biol. Evol.">
        <title>Comparative Genomics of Early-Diverging Mushroom-Forming Fungi Provides Insights into the Origins of Lignocellulose Decay Capabilities.</title>
        <authorList>
            <person name="Nagy L.G."/>
            <person name="Riley R."/>
            <person name="Tritt A."/>
            <person name="Adam C."/>
            <person name="Daum C."/>
            <person name="Floudas D."/>
            <person name="Sun H."/>
            <person name="Yadav J.S."/>
            <person name="Pangilinan J."/>
            <person name="Larsson K.H."/>
            <person name="Matsuura K."/>
            <person name="Barry K."/>
            <person name="Labutti K."/>
            <person name="Kuo R."/>
            <person name="Ohm R.A."/>
            <person name="Bhattacharya S.S."/>
            <person name="Shirouzu T."/>
            <person name="Yoshinaga Y."/>
            <person name="Martin F.M."/>
            <person name="Grigoriev I.V."/>
            <person name="Hibbett D.S."/>
        </authorList>
    </citation>
    <scope>NUCLEOTIDE SEQUENCE [LARGE SCALE GENOMIC DNA]</scope>
    <source>
        <strain evidence="2 3">HHB12029</strain>
    </source>
</reference>
<evidence type="ECO:0000313" key="2">
    <source>
        <dbReference type="EMBL" id="KZV81931.1"/>
    </source>
</evidence>
<dbReference type="EMBL" id="KV426356">
    <property type="protein sequence ID" value="KZV81931.1"/>
    <property type="molecule type" value="Genomic_DNA"/>
</dbReference>
<dbReference type="Proteomes" id="UP000077266">
    <property type="component" value="Unassembled WGS sequence"/>
</dbReference>
<sequence>MEVDTDEDEWLSALSDDEDEDEPTPAPPAKRPRWPREPSFDSESEVLRVRPSVAPNPCPR</sequence>
<evidence type="ECO:0000313" key="3">
    <source>
        <dbReference type="Proteomes" id="UP000077266"/>
    </source>
</evidence>
<name>A0A165C6W4_EXIGL</name>
<accession>A0A165C6W4</accession>
<protein>
    <submittedName>
        <fullName evidence="2">Uncharacterized protein</fullName>
    </submittedName>
</protein>
<dbReference type="AlphaFoldDB" id="A0A165C6W4"/>
<feature type="compositionally biased region" description="Acidic residues" evidence="1">
    <location>
        <begin position="1"/>
        <end position="23"/>
    </location>
</feature>
<keyword evidence="3" id="KW-1185">Reference proteome</keyword>
<feature type="region of interest" description="Disordered" evidence="1">
    <location>
        <begin position="1"/>
        <end position="60"/>
    </location>
</feature>
<organism evidence="2 3">
    <name type="scientific">Exidia glandulosa HHB12029</name>
    <dbReference type="NCBI Taxonomy" id="1314781"/>
    <lineage>
        <taxon>Eukaryota</taxon>
        <taxon>Fungi</taxon>
        <taxon>Dikarya</taxon>
        <taxon>Basidiomycota</taxon>
        <taxon>Agaricomycotina</taxon>
        <taxon>Agaricomycetes</taxon>
        <taxon>Auriculariales</taxon>
        <taxon>Exidiaceae</taxon>
        <taxon>Exidia</taxon>
    </lineage>
</organism>
<proteinExistence type="predicted"/>
<dbReference type="InParanoid" id="A0A165C6W4"/>
<gene>
    <name evidence="2" type="ORF">EXIGLDRAFT_730370</name>
</gene>